<accession>A0A8E0S7X8</accession>
<proteinExistence type="predicted"/>
<feature type="non-terminal residue" evidence="2">
    <location>
        <position position="1"/>
    </location>
</feature>
<evidence type="ECO:0000313" key="2">
    <source>
        <dbReference type="EMBL" id="KAA0199370.1"/>
    </source>
</evidence>
<keyword evidence="3" id="KW-1185">Reference proteome</keyword>
<feature type="region of interest" description="Disordered" evidence="1">
    <location>
        <begin position="561"/>
        <end position="581"/>
    </location>
</feature>
<gene>
    <name evidence="2" type="ORF">FBUS_00208</name>
</gene>
<feature type="region of interest" description="Disordered" evidence="1">
    <location>
        <begin position="214"/>
        <end position="241"/>
    </location>
</feature>
<protein>
    <submittedName>
        <fullName evidence="2">Uncharacterized protein</fullName>
    </submittedName>
</protein>
<dbReference type="OrthoDB" id="10651960at2759"/>
<dbReference type="Proteomes" id="UP000728185">
    <property type="component" value="Unassembled WGS sequence"/>
</dbReference>
<feature type="compositionally biased region" description="Basic and acidic residues" evidence="1">
    <location>
        <begin position="24"/>
        <end position="33"/>
    </location>
</feature>
<feature type="region of interest" description="Disordered" evidence="1">
    <location>
        <begin position="17"/>
        <end position="51"/>
    </location>
</feature>
<reference evidence="2" key="1">
    <citation type="submission" date="2019-05" db="EMBL/GenBank/DDBJ databases">
        <title>Annotation for the trematode Fasciolopsis buski.</title>
        <authorList>
            <person name="Choi Y.-J."/>
        </authorList>
    </citation>
    <scope>NUCLEOTIDE SEQUENCE</scope>
    <source>
        <strain evidence="2">HT</strain>
        <tissue evidence="2">Whole worm</tissue>
    </source>
</reference>
<evidence type="ECO:0000256" key="1">
    <source>
        <dbReference type="SAM" id="MobiDB-lite"/>
    </source>
</evidence>
<sequence>IVTNLADILLGESGYGASSTHSLNELHRSESVRVPKSCTSTTGRDTQANPYNDRRLSADVELLLKELEQPTDEVSHERTQSYSEFLGSPKSCGVDIMTQSQYTPSGTDKITNRTRFGGGTGSACTKRMERRPGVKTIRAAVQPPTPDVLVSLFEMVNKLMIPYSCIRPLHLCPTPRCSIQVDQLIQCSEVTTPTAFIRLLNLLLGSAANLRSHESPISPNHSSIQTPSARGDCPNVDSGESDDLVASRWRAVDHRARTLILNMTTHGLDVAIVRLLASQLLSPSDLDPSWYGKSQGSVASALCLALFHLVPLLLNWPRESHPSHWIIELRLLELITIACLELGDLMFPATADPIDQNENHRANNHTNSQSPKKLPPKHPSPKSTSHLSRPNFPGSPMRHRPNPPDRMRALPVQHLYVPLLAGLEAMNALLNHVADVVRVALAARNANTPDSEIAAVAAEEILVASRPPPSLAGLLARLVGLWRPTCINNSSATTPERTVSCSAGRVIEEEICFQLFEAAITGLTNFASLYGGEYSRSALTPSAAASLSLGLLRLAEEEQKFQHERRPTSPGQGGFGKMGNQNLKTSCKESPGLKQATQSRRRLRLLLRIIKRLVFSDPFCRSQLATEATESGAGTSNLYTTLLFLSEQTQRNADASTTKLVREIIDFVKPAQRFTRDRSAASADARVVGAHMRKPSGTRIGSTKVV</sequence>
<dbReference type="EMBL" id="LUCM01001165">
    <property type="protein sequence ID" value="KAA0199370.1"/>
    <property type="molecule type" value="Genomic_DNA"/>
</dbReference>
<feature type="compositionally biased region" description="Polar residues" evidence="1">
    <location>
        <begin position="215"/>
        <end position="228"/>
    </location>
</feature>
<name>A0A8E0S7X8_9TREM</name>
<dbReference type="AlphaFoldDB" id="A0A8E0S7X8"/>
<feature type="region of interest" description="Disordered" evidence="1">
    <location>
        <begin position="103"/>
        <end position="131"/>
    </location>
</feature>
<organism evidence="2 3">
    <name type="scientific">Fasciolopsis buskii</name>
    <dbReference type="NCBI Taxonomy" id="27845"/>
    <lineage>
        <taxon>Eukaryota</taxon>
        <taxon>Metazoa</taxon>
        <taxon>Spiralia</taxon>
        <taxon>Lophotrochozoa</taxon>
        <taxon>Platyhelminthes</taxon>
        <taxon>Trematoda</taxon>
        <taxon>Digenea</taxon>
        <taxon>Plagiorchiida</taxon>
        <taxon>Echinostomata</taxon>
        <taxon>Echinostomatoidea</taxon>
        <taxon>Fasciolidae</taxon>
        <taxon>Fasciolopsis</taxon>
    </lineage>
</organism>
<feature type="compositionally biased region" description="Polar residues" evidence="1">
    <location>
        <begin position="37"/>
        <end position="50"/>
    </location>
</feature>
<feature type="region of interest" description="Disordered" evidence="1">
    <location>
        <begin position="353"/>
        <end position="407"/>
    </location>
</feature>
<evidence type="ECO:0000313" key="3">
    <source>
        <dbReference type="Proteomes" id="UP000728185"/>
    </source>
</evidence>
<comment type="caution">
    <text evidence="2">The sequence shown here is derived from an EMBL/GenBank/DDBJ whole genome shotgun (WGS) entry which is preliminary data.</text>
</comment>